<keyword evidence="1 3" id="KW-0732">Signal</keyword>
<dbReference type="Proteomes" id="UP000005631">
    <property type="component" value="Chromosome"/>
</dbReference>
<dbReference type="SUPFAM" id="SSF109998">
    <property type="entry name" value="Triger factor/SurA peptide-binding domain-like"/>
    <property type="match status" value="1"/>
</dbReference>
<dbReference type="RefSeq" id="WP_014200528.1">
    <property type="nucleotide sequence ID" value="NC_016599.1"/>
</dbReference>
<dbReference type="PROSITE" id="PS50198">
    <property type="entry name" value="PPIC_PPIASE_2"/>
    <property type="match status" value="2"/>
</dbReference>
<dbReference type="Gene3D" id="3.10.50.40">
    <property type="match status" value="2"/>
</dbReference>
<feature type="domain" description="PpiC" evidence="4">
    <location>
        <begin position="272"/>
        <end position="386"/>
    </location>
</feature>
<keyword evidence="2 5" id="KW-0413">Isomerase</keyword>
<protein>
    <submittedName>
        <fullName evidence="5">Parvulin-like peptidyl-prolyl isomerase</fullName>
    </submittedName>
</protein>
<evidence type="ECO:0000259" key="4">
    <source>
        <dbReference type="PROSITE" id="PS50198"/>
    </source>
</evidence>
<dbReference type="GO" id="GO:0003755">
    <property type="term" value="F:peptidyl-prolyl cis-trans isomerase activity"/>
    <property type="evidence" value="ECO:0007669"/>
    <property type="project" value="UniProtKB-KW"/>
</dbReference>
<keyword evidence="2" id="KW-0697">Rotamase</keyword>
<evidence type="ECO:0000256" key="2">
    <source>
        <dbReference type="PROSITE-ProRule" id="PRU00278"/>
    </source>
</evidence>
<evidence type="ECO:0000313" key="6">
    <source>
        <dbReference type="Proteomes" id="UP000005631"/>
    </source>
</evidence>
<dbReference type="PANTHER" id="PTHR47637:SF1">
    <property type="entry name" value="CHAPERONE SURA"/>
    <property type="match status" value="1"/>
</dbReference>
<dbReference type="KEGG" id="oho:Oweho_0145"/>
<dbReference type="HOGENOM" id="CLU_034646_13_0_10"/>
<feature type="domain" description="PpiC" evidence="4">
    <location>
        <begin position="169"/>
        <end position="269"/>
    </location>
</feature>
<dbReference type="STRING" id="926562.Oweho_0145"/>
<dbReference type="SUPFAM" id="SSF54534">
    <property type="entry name" value="FKBP-like"/>
    <property type="match status" value="2"/>
</dbReference>
<proteinExistence type="predicted"/>
<dbReference type="InterPro" id="IPR046357">
    <property type="entry name" value="PPIase_dom_sf"/>
</dbReference>
<accession>G8R6M4</accession>
<dbReference type="PANTHER" id="PTHR47637">
    <property type="entry name" value="CHAPERONE SURA"/>
    <property type="match status" value="1"/>
</dbReference>
<reference evidence="5 6" key="1">
    <citation type="journal article" date="2012" name="Stand. Genomic Sci.">
        <title>Genome sequence of the orange-pigmented seawater bacterium Owenweeksia hongkongensis type strain (UST20020801(T)).</title>
        <authorList>
            <person name="Riedel T."/>
            <person name="Held B."/>
            <person name="Nolan M."/>
            <person name="Lucas S."/>
            <person name="Lapidus A."/>
            <person name="Tice H."/>
            <person name="Del Rio T.G."/>
            <person name="Cheng J.F."/>
            <person name="Han C."/>
            <person name="Tapia R."/>
            <person name="Goodwin L.A."/>
            <person name="Pitluck S."/>
            <person name="Liolios K."/>
            <person name="Mavromatis K."/>
            <person name="Pagani I."/>
            <person name="Ivanova N."/>
            <person name="Mikhailova N."/>
            <person name="Pati A."/>
            <person name="Chen A."/>
            <person name="Palaniappan K."/>
            <person name="Rohde M."/>
            <person name="Tindall B.J."/>
            <person name="Detter J.C."/>
            <person name="Goker M."/>
            <person name="Woyke T."/>
            <person name="Bristow J."/>
            <person name="Eisen J.A."/>
            <person name="Markowitz V."/>
            <person name="Hugenholtz P."/>
            <person name="Klenk H.P."/>
            <person name="Kyrpides N.C."/>
        </authorList>
    </citation>
    <scope>NUCLEOTIDE SEQUENCE</scope>
    <source>
        <strain evidence="6">DSM 17368 / JCM 12287 / NRRL B-23963</strain>
    </source>
</reference>
<dbReference type="eggNOG" id="COG0760">
    <property type="taxonomic scope" value="Bacteria"/>
</dbReference>
<dbReference type="Gene3D" id="1.10.4030.10">
    <property type="entry name" value="Porin chaperone SurA, peptide-binding domain"/>
    <property type="match status" value="1"/>
</dbReference>
<dbReference type="AlphaFoldDB" id="G8R6M4"/>
<gene>
    <name evidence="5" type="ordered locus">Oweho_0145</name>
</gene>
<dbReference type="InterPro" id="IPR027304">
    <property type="entry name" value="Trigger_fact/SurA_dom_sf"/>
</dbReference>
<dbReference type="Pfam" id="PF00639">
    <property type="entry name" value="Rotamase"/>
    <property type="match status" value="2"/>
</dbReference>
<dbReference type="EMBL" id="CP003156">
    <property type="protein sequence ID" value="AEV31167.1"/>
    <property type="molecule type" value="Genomic_DNA"/>
</dbReference>
<feature type="chain" id="PRO_5007915156" evidence="3">
    <location>
        <begin position="19"/>
        <end position="451"/>
    </location>
</feature>
<name>G8R6M4_OWEHD</name>
<dbReference type="InterPro" id="IPR000297">
    <property type="entry name" value="PPIase_PpiC"/>
</dbReference>
<dbReference type="InterPro" id="IPR050280">
    <property type="entry name" value="OMP_Chaperone_SurA"/>
</dbReference>
<dbReference type="OrthoDB" id="14196at2"/>
<evidence type="ECO:0000256" key="1">
    <source>
        <dbReference type="ARBA" id="ARBA00022729"/>
    </source>
</evidence>
<dbReference type="PATRIC" id="fig|926562.3.peg.146"/>
<organism evidence="5 6">
    <name type="scientific">Owenweeksia hongkongensis (strain DSM 17368 / CIP 108786 / JCM 12287 / NRRL B-23963 / UST20020801)</name>
    <dbReference type="NCBI Taxonomy" id="926562"/>
    <lineage>
        <taxon>Bacteria</taxon>
        <taxon>Pseudomonadati</taxon>
        <taxon>Bacteroidota</taxon>
        <taxon>Flavobacteriia</taxon>
        <taxon>Flavobacteriales</taxon>
        <taxon>Owenweeksiaceae</taxon>
        <taxon>Owenweeksia</taxon>
    </lineage>
</organism>
<evidence type="ECO:0000313" key="5">
    <source>
        <dbReference type="EMBL" id="AEV31167.1"/>
    </source>
</evidence>
<keyword evidence="6" id="KW-1185">Reference proteome</keyword>
<feature type="signal peptide" evidence="3">
    <location>
        <begin position="1"/>
        <end position="18"/>
    </location>
</feature>
<sequence>MKKFFAILVLAIAGQAYAQPQLIDGVVAVVGKNIVLKSDVDQQVASMKSQQGVEPKDLDPCNIFEDLLFEKLLLHQAEVDSVLVTEDEINATIDRRIEVFVQQIGSRQKLEQYYDKTIVEIKEEMYPFVENQMIAQRMLGQITAEVEITPTEVRNFYKKIPHDSLPLINSEVEYAQIVKYPLAGPEAVEAAITRLNEIKQRVEDGSSFSTMAVLYSEDPGSAKNGGKYEGIKRGQFVKEFEAVAFNLTEGEISKPFKTEYGYHIVQLLKRRGEELDLRHILIKPKISAENLDKTKSFLDSVRTAILDKKVTFGDAAEAVSDDEDSKQNGGIAINAQYTGDSKWEVGQLDKAVFYAIENMDKGRISEPSFFRTPDDKEGYRLIQLNNKTEPHRADLKTDYQRIQMIALQDKKNKITQKWIEEKLKTTYVRVNNDYLDCEFQRNWIKQSQYVE</sequence>
<evidence type="ECO:0000256" key="3">
    <source>
        <dbReference type="SAM" id="SignalP"/>
    </source>
</evidence>